<feature type="repeat" description="Filamin" evidence="3">
    <location>
        <begin position="1730"/>
        <end position="1811"/>
    </location>
</feature>
<comment type="caution">
    <text evidence="5">The sequence shown here is derived from an EMBL/GenBank/DDBJ whole genome shotgun (WGS) entry which is preliminary data.</text>
</comment>
<feature type="compositionally biased region" description="Basic and acidic residues" evidence="4">
    <location>
        <begin position="1591"/>
        <end position="1604"/>
    </location>
</feature>
<feature type="region of interest" description="Disordered" evidence="4">
    <location>
        <begin position="1892"/>
        <end position="1912"/>
    </location>
</feature>
<organism evidence="5 6">
    <name type="scientific">Rotaria sordida</name>
    <dbReference type="NCBI Taxonomy" id="392033"/>
    <lineage>
        <taxon>Eukaryota</taxon>
        <taxon>Metazoa</taxon>
        <taxon>Spiralia</taxon>
        <taxon>Gnathifera</taxon>
        <taxon>Rotifera</taxon>
        <taxon>Eurotatoria</taxon>
        <taxon>Bdelloidea</taxon>
        <taxon>Philodinida</taxon>
        <taxon>Philodinidae</taxon>
        <taxon>Rotaria</taxon>
    </lineage>
</organism>
<feature type="compositionally biased region" description="Basic and acidic residues" evidence="4">
    <location>
        <begin position="1948"/>
        <end position="1961"/>
    </location>
</feature>
<gene>
    <name evidence="5" type="ORF">JBS370_LOCUS14838</name>
</gene>
<dbReference type="PANTHER" id="PTHR38537:SF16">
    <property type="entry name" value="CALPONIN-HOMOLOGY (CH) DOMAIN-CONTAINING PROTEIN"/>
    <property type="match status" value="1"/>
</dbReference>
<dbReference type="PANTHER" id="PTHR38537">
    <property type="entry name" value="JITTERBUG, ISOFORM N"/>
    <property type="match status" value="1"/>
</dbReference>
<feature type="region of interest" description="Disordered" evidence="4">
    <location>
        <begin position="1170"/>
        <end position="1189"/>
    </location>
</feature>
<dbReference type="InterPro" id="IPR014756">
    <property type="entry name" value="Ig_E-set"/>
</dbReference>
<accession>A0A819B0D4</accession>
<evidence type="ECO:0000313" key="6">
    <source>
        <dbReference type="Proteomes" id="UP000663836"/>
    </source>
</evidence>
<evidence type="ECO:0000256" key="4">
    <source>
        <dbReference type="SAM" id="MobiDB-lite"/>
    </source>
</evidence>
<feature type="repeat" description="Filamin" evidence="3">
    <location>
        <begin position="135"/>
        <end position="212"/>
    </location>
</feature>
<sequence>MYMYRYEKRVKYYGHIENNDDIKDDSLVGEQNRKSLVRAFGDGLRQAQLDIQTSFTVDALAALNPDDDVKVVVTTPSKQTCHMQVINNRNGTWTVNYIPNEVGETYIDVFFGTELVCGSPFKVNVFDINQIHVSNIDSGTVGHLVKFHIDASEAGVGQLEIVIQDGRIPCDAISCGSFQFDATFLPNEPGRYTIDIKFNGLPIPGSPFSCYINDISRVTVSDSLTSGHIGLPLSFDIHHWDSNNYHNRTVPFDVVITAPSGRSVPFKRLQLNESITRIDYALNEIVILLMFMEIDTNNQQYLSQRFSFTEKSKQHLKLFQRHLLQYPNDNSTHRVDIRASNSGEKMDINGSPFALKAYDSNRLIVSDIPHLVTYNNPVEFTVDASKAGEGQLEVAINDGLVPNQVKALGNSKFLFTFIPKTNDPHLISIKFNGHQLPDFPKECQIFSTNDITTRGPGLSQALLGTQTWFTIETPHGSSDDTQVTVFTPTNEKLNPSTRFTSDGLRVDWMPSEVGTYNVHVTFAGNQVPGSPFRVKCYDPKKVVVTPPINDSAVRKPTRFLIDASRAGEGNLEISVNSAGRNIPNQVNPIGNSRFEVQFTPQEATLHYCNILFNGELVPGSPFGVNVMDTQRVVVFGKGLGSVPVNTPTSFTILTQNAGVGDLKCSVKGPDDHLIPCIMTKMDSNRYDVSYTPNCVGDFQIEVFHDNDPIDNNSYIARAFDINKVMIYDFPSSTVVDSPTFFIIDATDSGSGNLEIAVSINEKNIPNYVQNEGGARFRVKFIPDQSGTYYVHIKFNAIDLYGSPFTCNVFSSDFTFENYEYAPINKRTLFLIKPKLNSMFNPNIYVDIIAPSGNCIEGKIEEKSFNIYAIRFIPNEIGDHEIIFYNDKEKQLTITKYICQVYDVTKIHISDLPPAVSHRLYKFTINTTDAGNGNLSVKIKQDGNRITHDQTRIDTHIYEIAFIPETFDECIVTLSFNGDNNLGPLTIPIKTDLKQVHVSSIPPGIVGQPIIFTIDLDEAKPVSVLITESHGGRIVPHTITAVSNEKTHYQIKFTPNIARQHTVLITYDDQPTSTYHVDVFDINKIRVSSIENGTVGVPLVFSVDTHGAGEGHLEVTISDGQRTLPAELKSIQARKFDIGFLPEIHGKHSIAIAFNGIPVEGSPFEIHIRASSTSNKESIQEQEGEEEEEDIGDHEFLIGGQLEGTKVGELAWLICDSSLSDIYEDFEMFVTDPDQIIIKHTRIQDSGGRWRIEFEPIKSGTHQIQTSDNSTDDSPIILASMDILPANSRRIIEGERIIHPNVLNFIMVNSNNENLKIRLRRSNGDEVPIEIQRDSSEWKIYFTLTATDYYQFSFDDNNDEQIFDIHCVAEETDIFRNGGIEDITRLIVDHSKINGSDVNVIVKDPLAHTIPAAFYRNLSRDLIIEYVPTKLDIHEVFIRIQNNLLDICPMRIMSFGANTSFEPVLRVQVKEVLEHTFEGVTDNIDKLQIDISDPFERPLPFQRSKNECGELTIALSPVRVGTHWIRISNDDSKNFALLPIFAFDDDYVPLSPIITPSPEDKFLPEKQFKNSNNNNNNNQTTNDSFMPLLTGKDLRISSETSETRSSRVSSNASSQLPSPIKELRETTSPIIPKESHKISSKDARSSPEVHVLDITDLNDPGVYIVSKFSFKDVDNKFHITIYDADGKNINYKTEYLIDGRKRIFYEPTVIGPVEIHIAKDNEPIDGSPLIVHAFDPSSVYLIDFPDQIQIDTINRFVIDPTKAGKGSLKVAIKGPNNRSLPITVLKRSNGPHTIYVLFNRVPIPETPLRVFVESKDFIKASDEPIEERTTYRGHGIFERYQRLKDGSLRLVLHFDKPEQSDWEQIRGEYSIQIKKPLADNQESIIKSTETNEIGERGRSLFPKQHDQERARSLSSLTILDPVNSRLSKSNENIAQSTSQKHSTTSIEQQNRERITKSEDRHSSIPAVKPLTSSQIQQFNSIKEKFERQQPIDVVFDPRRYPFKVLLQQPYPIINVDVHFLIDLPHIAYVHVSINNIEVPIQAARRNDDTFLLKFRPTLAGDYSIVLKDYIEQPVPGCPFIFPVYNPSVVHFESFNRLQAINDCHLICNVDQAGPGKLFVMTYSQIDENQFEPILIPIQIQPLPSNHIRMSLSPLKVGTYRIYVAYRNIPVNGK</sequence>
<dbReference type="GO" id="GO:0030036">
    <property type="term" value="P:actin cytoskeleton organization"/>
    <property type="evidence" value="ECO:0007669"/>
    <property type="project" value="InterPro"/>
</dbReference>
<feature type="repeat" description="Filamin" evidence="3">
    <location>
        <begin position="921"/>
        <end position="988"/>
    </location>
</feature>
<feature type="region of interest" description="Disordered" evidence="4">
    <location>
        <begin position="1558"/>
        <end position="1625"/>
    </location>
</feature>
<dbReference type="Pfam" id="PF00630">
    <property type="entry name" value="Filamin"/>
    <property type="match status" value="9"/>
</dbReference>
<evidence type="ECO:0000256" key="2">
    <source>
        <dbReference type="ARBA" id="ARBA00022737"/>
    </source>
</evidence>
<feature type="repeat" description="Filamin" evidence="3">
    <location>
        <begin position="999"/>
        <end position="1070"/>
    </location>
</feature>
<feature type="compositionally biased region" description="Acidic residues" evidence="4">
    <location>
        <begin position="1179"/>
        <end position="1189"/>
    </location>
</feature>
<feature type="repeat" description="Filamin" evidence="3">
    <location>
        <begin position="355"/>
        <end position="445"/>
    </location>
</feature>
<feature type="repeat" description="Filamin" evidence="3">
    <location>
        <begin position="534"/>
        <end position="626"/>
    </location>
</feature>
<feature type="repeat" description="Filamin" evidence="3">
    <location>
        <begin position="443"/>
        <end position="536"/>
    </location>
</feature>
<evidence type="ECO:0000313" key="5">
    <source>
        <dbReference type="EMBL" id="CAF3792674.1"/>
    </source>
</evidence>
<feature type="repeat" description="Filamin" evidence="3">
    <location>
        <begin position="29"/>
        <end position="125"/>
    </location>
</feature>
<feature type="compositionally biased region" description="Polar residues" evidence="4">
    <location>
        <begin position="1926"/>
        <end position="1947"/>
    </location>
</feature>
<feature type="compositionally biased region" description="Basic and acidic residues" evidence="4">
    <location>
        <begin position="1558"/>
        <end position="1567"/>
    </location>
</feature>
<evidence type="ECO:0000256" key="1">
    <source>
        <dbReference type="ARBA" id="ARBA00009238"/>
    </source>
</evidence>
<dbReference type="PROSITE" id="PS50194">
    <property type="entry name" value="FILAMIN_REPEAT"/>
    <property type="match status" value="14"/>
</dbReference>
<dbReference type="EMBL" id="CAJOBD010001370">
    <property type="protein sequence ID" value="CAF3792674.1"/>
    <property type="molecule type" value="Genomic_DNA"/>
</dbReference>
<evidence type="ECO:0000256" key="3">
    <source>
        <dbReference type="PROSITE-ProRule" id="PRU00087"/>
    </source>
</evidence>
<feature type="repeat" description="Filamin" evidence="3">
    <location>
        <begin position="1088"/>
        <end position="1167"/>
    </location>
</feature>
<feature type="compositionally biased region" description="Basic and acidic residues" evidence="4">
    <location>
        <begin position="1892"/>
        <end position="1910"/>
    </location>
</feature>
<dbReference type="Gene3D" id="2.60.40.10">
    <property type="entry name" value="Immunoglobulins"/>
    <property type="match status" value="14"/>
</dbReference>
<comment type="similarity">
    <text evidence="1">Belongs to the filamin family.</text>
</comment>
<keyword evidence="2" id="KW-0677">Repeat</keyword>
<dbReference type="SMART" id="SM00557">
    <property type="entry name" value="IG_FLMN"/>
    <property type="match status" value="12"/>
</dbReference>
<feature type="repeat" description="Filamin" evidence="3">
    <location>
        <begin position="816"/>
        <end position="900"/>
    </location>
</feature>
<dbReference type="InterPro" id="IPR044801">
    <property type="entry name" value="Filamin"/>
</dbReference>
<proteinExistence type="inferred from homology"/>
<reference evidence="5" key="1">
    <citation type="submission" date="2021-02" db="EMBL/GenBank/DDBJ databases">
        <authorList>
            <person name="Nowell W R."/>
        </authorList>
    </citation>
    <scope>NUCLEOTIDE SEQUENCE</scope>
</reference>
<protein>
    <submittedName>
        <fullName evidence="5">Uncharacterized protein</fullName>
    </submittedName>
</protein>
<name>A0A819B0D4_9BILA</name>
<dbReference type="InterPro" id="IPR017868">
    <property type="entry name" value="Filamin/ABP280_repeat-like"/>
</dbReference>
<feature type="region of interest" description="Disordered" evidence="4">
    <location>
        <begin position="1926"/>
        <end position="1961"/>
    </location>
</feature>
<dbReference type="InterPro" id="IPR013783">
    <property type="entry name" value="Ig-like_fold"/>
</dbReference>
<feature type="repeat" description="Filamin" evidence="3">
    <location>
        <begin position="716"/>
        <end position="808"/>
    </location>
</feature>
<dbReference type="InterPro" id="IPR001298">
    <property type="entry name" value="Filamin/ABP280_rpt"/>
</dbReference>
<feature type="repeat" description="Filamin" evidence="3">
    <location>
        <begin position="1656"/>
        <end position="1732"/>
    </location>
</feature>
<feature type="compositionally biased region" description="Low complexity" evidence="4">
    <location>
        <begin position="1569"/>
        <end position="1581"/>
    </location>
</feature>
<feature type="repeat" description="Filamin" evidence="3">
    <location>
        <begin position="2036"/>
        <end position="2082"/>
    </location>
</feature>
<dbReference type="SUPFAM" id="SSF81296">
    <property type="entry name" value="E set domains"/>
    <property type="match status" value="13"/>
</dbReference>
<dbReference type="Proteomes" id="UP000663836">
    <property type="component" value="Unassembled WGS sequence"/>
</dbReference>
<dbReference type="GO" id="GO:0051015">
    <property type="term" value="F:actin filament binding"/>
    <property type="evidence" value="ECO:0007669"/>
    <property type="project" value="InterPro"/>
</dbReference>
<feature type="repeat" description="Filamin" evidence="3">
    <location>
        <begin position="624"/>
        <end position="718"/>
    </location>
</feature>